<proteinExistence type="predicted"/>
<gene>
    <name evidence="1" type="ORF">LOK49_LG14G01076</name>
</gene>
<accession>A0ACC0FCZ4</accession>
<evidence type="ECO:0000313" key="1">
    <source>
        <dbReference type="EMBL" id="KAI7985957.1"/>
    </source>
</evidence>
<protein>
    <submittedName>
        <fullName evidence="1">Uncharacterized protein</fullName>
    </submittedName>
</protein>
<organism evidence="1 2">
    <name type="scientific">Camellia lanceoleosa</name>
    <dbReference type="NCBI Taxonomy" id="1840588"/>
    <lineage>
        <taxon>Eukaryota</taxon>
        <taxon>Viridiplantae</taxon>
        <taxon>Streptophyta</taxon>
        <taxon>Embryophyta</taxon>
        <taxon>Tracheophyta</taxon>
        <taxon>Spermatophyta</taxon>
        <taxon>Magnoliopsida</taxon>
        <taxon>eudicotyledons</taxon>
        <taxon>Gunneridae</taxon>
        <taxon>Pentapetalae</taxon>
        <taxon>asterids</taxon>
        <taxon>Ericales</taxon>
        <taxon>Theaceae</taxon>
        <taxon>Camellia</taxon>
    </lineage>
</organism>
<comment type="caution">
    <text evidence="1">The sequence shown here is derived from an EMBL/GenBank/DDBJ whole genome shotgun (WGS) entry which is preliminary data.</text>
</comment>
<keyword evidence="2" id="KW-1185">Reference proteome</keyword>
<sequence length="670" mass="73903">MEGRFKRNLSIESNRQLPPIIMQKKLAESRRQTQHSNSRPENVPDLTDFMNDMFLYGTINASEKAYNLTGGGGSTVDDGEDSDDSTRSSGNNNSNNSSRLTQEWLQEARRMVASSPSRSDSPSRLVGSPRFASSSQPRSSLSMLDRRDPISRSARRHRAVESFSGEILTKSAKHNRNKSETLDQPPSAADISPASAVHKWFSNILKSPNTVHSSSSPLSQPNNDTTAQNPTAPPLPPRQLTPRKSRFQKNTNPPNATQQQPQGIPSHLSKRTFKTTTTADTPPDTQLLSPPKNLIESAHRRSISSSTCLLSDNLILSPPKNLVESAHRRSISSSTCIADKISWKPSVTEELKEQEVVEHAGNLNGFLKEQGIKIGKILNGEIDGKAKIVLSGPSNSTSSMVAAICYAWLLDNRMRTNKEGVEGDSGTTAVVAPVMNMRRGKMWKQRQVAWLFHHVGLDATSLLFSDEVDLETLMMAKQLSILVVGQDILKTNGEVGSQCTILTDNYCEDAYDLLQTPILKKLLLAGILLDTQNLNMSDKLSMTRDAEAIQLLSVGSAPNYRNELYDQLMQDQRDVSFFEALRHNYGKPPNEGGRDCIAPIEHKIQEKKSNHEAMTKNSDKNSNDVKSTRAMLSPNSAKPKAPTAATMQAAEAPRGKNKFFLAKWFGFGPK</sequence>
<reference evidence="1 2" key="1">
    <citation type="journal article" date="2022" name="Plant J.">
        <title>Chromosome-level genome of Camellia lanceoleosa provides a valuable resource for understanding genome evolution and self-incompatibility.</title>
        <authorList>
            <person name="Gong W."/>
            <person name="Xiao S."/>
            <person name="Wang L."/>
            <person name="Liao Z."/>
            <person name="Chang Y."/>
            <person name="Mo W."/>
            <person name="Hu G."/>
            <person name="Li W."/>
            <person name="Zhao G."/>
            <person name="Zhu H."/>
            <person name="Hu X."/>
            <person name="Ji K."/>
            <person name="Xiang X."/>
            <person name="Song Q."/>
            <person name="Yuan D."/>
            <person name="Jin S."/>
            <person name="Zhang L."/>
        </authorList>
    </citation>
    <scope>NUCLEOTIDE SEQUENCE [LARGE SCALE GENOMIC DNA]</scope>
    <source>
        <strain evidence="1">SQ_2022a</strain>
    </source>
</reference>
<dbReference type="EMBL" id="CM045772">
    <property type="protein sequence ID" value="KAI7985957.1"/>
    <property type="molecule type" value="Genomic_DNA"/>
</dbReference>
<evidence type="ECO:0000313" key="2">
    <source>
        <dbReference type="Proteomes" id="UP001060215"/>
    </source>
</evidence>
<name>A0ACC0FCZ4_9ERIC</name>
<dbReference type="Proteomes" id="UP001060215">
    <property type="component" value="Chromosome 15"/>
</dbReference>